<dbReference type="SUPFAM" id="SSF56672">
    <property type="entry name" value="DNA/RNA polymerases"/>
    <property type="match status" value="1"/>
</dbReference>
<evidence type="ECO:0000259" key="1">
    <source>
        <dbReference type="PROSITE" id="PS50878"/>
    </source>
</evidence>
<protein>
    <recommendedName>
        <fullName evidence="1">Reverse transcriptase domain-containing protein</fullName>
    </recommendedName>
</protein>
<dbReference type="EMBL" id="GEBQ01013901">
    <property type="protein sequence ID" value="JAT26076.1"/>
    <property type="molecule type" value="Transcribed_RNA"/>
</dbReference>
<evidence type="ECO:0000313" key="2">
    <source>
        <dbReference type="EMBL" id="JAT26076.1"/>
    </source>
</evidence>
<dbReference type="PROSITE" id="PS50878">
    <property type="entry name" value="RT_POL"/>
    <property type="match status" value="1"/>
</dbReference>
<dbReference type="AlphaFoldDB" id="A0A1B6LQR4"/>
<organism evidence="2">
    <name type="scientific">Graphocephala atropunctata</name>
    <dbReference type="NCBI Taxonomy" id="36148"/>
    <lineage>
        <taxon>Eukaryota</taxon>
        <taxon>Metazoa</taxon>
        <taxon>Ecdysozoa</taxon>
        <taxon>Arthropoda</taxon>
        <taxon>Hexapoda</taxon>
        <taxon>Insecta</taxon>
        <taxon>Pterygota</taxon>
        <taxon>Neoptera</taxon>
        <taxon>Paraneoptera</taxon>
        <taxon>Hemiptera</taxon>
        <taxon>Auchenorrhyncha</taxon>
        <taxon>Membracoidea</taxon>
        <taxon>Cicadellidae</taxon>
        <taxon>Cicadellinae</taxon>
        <taxon>Cicadellini</taxon>
        <taxon>Graphocephala</taxon>
    </lineage>
</organism>
<proteinExistence type="predicted"/>
<dbReference type="GO" id="GO:0071897">
    <property type="term" value="P:DNA biosynthetic process"/>
    <property type="evidence" value="ECO:0007669"/>
    <property type="project" value="UniProtKB-ARBA"/>
</dbReference>
<feature type="domain" description="Reverse transcriptase" evidence="1">
    <location>
        <begin position="1"/>
        <end position="224"/>
    </location>
</feature>
<reference evidence="2" key="1">
    <citation type="submission" date="2015-11" db="EMBL/GenBank/DDBJ databases">
        <title>De novo transcriptome assembly of four potential Pierce s Disease insect vectors from Arizona vineyards.</title>
        <authorList>
            <person name="Tassone E.E."/>
        </authorList>
    </citation>
    <scope>NUCLEOTIDE SEQUENCE</scope>
</reference>
<name>A0A1B6LQR4_9HEMI</name>
<dbReference type="PANTHER" id="PTHR33332">
    <property type="entry name" value="REVERSE TRANSCRIPTASE DOMAIN-CONTAINING PROTEIN"/>
    <property type="match status" value="1"/>
</dbReference>
<sequence length="418" mass="47842">MEKNKILSPNQFRFTKGKSSTDAMFSLIKNIVQNLDRGNSTVGMFFDLTKAFDMIDQNILLEKLSCLGLRGVSHSWIKSFLCGRGHMVKIPYIDKFGCKQVAQSSTTSTLRGVPQDSVLGPILFLLFINDLPSCVQNESICLYADDTSISISTRDRPELEVRAYEQTSALVQWFNENELILNSAKTQILDFNIRNPSNNDIPMFLVEDQEISPCSVTKFLGVNIDRNLKFDQQVDSVCRRLSSGVFVLKRLGTFAETEVLLSAYYGLIHPFLSYGVAIWGYECARTHFLFRLQKKAVRAIFKKPNRFFCKSLFKDHKILTFPSIFILNTVIFVRNNLSLFSSETETNNYNLRTKNKITIPKHRTEFFKNHLVYNGVRLYNALPDSLRSMSSDRSFKKGVKGLLMDECCYSVGEFLLQR</sequence>
<dbReference type="InterPro" id="IPR000477">
    <property type="entry name" value="RT_dom"/>
</dbReference>
<gene>
    <name evidence="2" type="ORF">g.43228</name>
</gene>
<accession>A0A1B6LQR4</accession>
<dbReference type="InterPro" id="IPR043502">
    <property type="entry name" value="DNA/RNA_pol_sf"/>
</dbReference>
<dbReference type="Pfam" id="PF00078">
    <property type="entry name" value="RVT_1"/>
    <property type="match status" value="1"/>
</dbReference>